<dbReference type="Proteomes" id="UP001163823">
    <property type="component" value="Unassembled WGS sequence"/>
</dbReference>
<name>A0AAD7KLW2_QUISA</name>
<accession>A0AAD7KLW2</accession>
<keyword evidence="2" id="KW-1133">Transmembrane helix</keyword>
<feature type="compositionally biased region" description="Polar residues" evidence="1">
    <location>
        <begin position="13"/>
        <end position="41"/>
    </location>
</feature>
<dbReference type="EMBL" id="JARAOO010000113">
    <property type="protein sequence ID" value="KAJ7942174.1"/>
    <property type="molecule type" value="Genomic_DNA"/>
</dbReference>
<feature type="region of interest" description="Disordered" evidence="1">
    <location>
        <begin position="1"/>
        <end position="41"/>
    </location>
</feature>
<evidence type="ECO:0000313" key="3">
    <source>
        <dbReference type="EMBL" id="KAJ7942174.1"/>
    </source>
</evidence>
<gene>
    <name evidence="3" type="ORF">O6P43_034780</name>
</gene>
<keyword evidence="2" id="KW-0472">Membrane</keyword>
<evidence type="ECO:0000256" key="2">
    <source>
        <dbReference type="SAM" id="Phobius"/>
    </source>
</evidence>
<evidence type="ECO:0000256" key="1">
    <source>
        <dbReference type="SAM" id="MobiDB-lite"/>
    </source>
</evidence>
<reference evidence="3" key="1">
    <citation type="journal article" date="2023" name="Science">
        <title>Elucidation of the pathway for biosynthesis of saponin adjuvants from the soapbark tree.</title>
        <authorList>
            <person name="Reed J."/>
            <person name="Orme A."/>
            <person name="El-Demerdash A."/>
            <person name="Owen C."/>
            <person name="Martin L.B.B."/>
            <person name="Misra R.C."/>
            <person name="Kikuchi S."/>
            <person name="Rejzek M."/>
            <person name="Martin A.C."/>
            <person name="Harkess A."/>
            <person name="Leebens-Mack J."/>
            <person name="Louveau T."/>
            <person name="Stephenson M.J."/>
            <person name="Osbourn A."/>
        </authorList>
    </citation>
    <scope>NUCLEOTIDE SEQUENCE</scope>
    <source>
        <strain evidence="3">S10</strain>
    </source>
</reference>
<keyword evidence="4" id="KW-1185">Reference proteome</keyword>
<proteinExistence type="predicted"/>
<dbReference type="PANTHER" id="PTHR35502">
    <property type="entry name" value="PROTEIN MICROTUBULE BINDING PROTEIN 2C"/>
    <property type="match status" value="1"/>
</dbReference>
<protein>
    <submittedName>
        <fullName evidence="3">Movement protein binding protein 2C</fullName>
    </submittedName>
</protein>
<sequence length="108" mass="12182">MYEAQDFVDLRENSNFGDPNSWLSAEDNSSPTQLRTHSSITNAITDPGTKGNLDRDLFKDLVEIVPLVQSLIVFSFGFAFSVLKRCILVSGKWKERKQKGNILYLLKG</sequence>
<keyword evidence="2" id="KW-0812">Transmembrane</keyword>
<organism evidence="3 4">
    <name type="scientific">Quillaja saponaria</name>
    <name type="common">Soap bark tree</name>
    <dbReference type="NCBI Taxonomy" id="32244"/>
    <lineage>
        <taxon>Eukaryota</taxon>
        <taxon>Viridiplantae</taxon>
        <taxon>Streptophyta</taxon>
        <taxon>Embryophyta</taxon>
        <taxon>Tracheophyta</taxon>
        <taxon>Spermatophyta</taxon>
        <taxon>Magnoliopsida</taxon>
        <taxon>eudicotyledons</taxon>
        <taxon>Gunneridae</taxon>
        <taxon>Pentapetalae</taxon>
        <taxon>rosids</taxon>
        <taxon>fabids</taxon>
        <taxon>Fabales</taxon>
        <taxon>Quillajaceae</taxon>
        <taxon>Quillaja</taxon>
    </lineage>
</organism>
<comment type="caution">
    <text evidence="3">The sequence shown here is derived from an EMBL/GenBank/DDBJ whole genome shotgun (WGS) entry which is preliminary data.</text>
</comment>
<feature type="transmembrane region" description="Helical" evidence="2">
    <location>
        <begin position="64"/>
        <end position="83"/>
    </location>
</feature>
<dbReference type="KEGG" id="qsa:O6P43_034780"/>
<dbReference type="PANTHER" id="PTHR35502:SF2">
    <property type="entry name" value="PROTEIN MICROTUBULE BINDING PROTEIN 2C"/>
    <property type="match status" value="1"/>
</dbReference>
<dbReference type="AlphaFoldDB" id="A0AAD7KLW2"/>
<evidence type="ECO:0000313" key="4">
    <source>
        <dbReference type="Proteomes" id="UP001163823"/>
    </source>
</evidence>
<dbReference type="GO" id="GO:0008017">
    <property type="term" value="F:microtubule binding"/>
    <property type="evidence" value="ECO:0007669"/>
    <property type="project" value="InterPro"/>
</dbReference>
<dbReference type="GO" id="GO:0010497">
    <property type="term" value="P:plasmodesmata-mediated intercellular transport"/>
    <property type="evidence" value="ECO:0007669"/>
    <property type="project" value="InterPro"/>
</dbReference>
<dbReference type="InterPro" id="IPR040289">
    <property type="entry name" value="MBP2C"/>
</dbReference>